<evidence type="ECO:0000256" key="1">
    <source>
        <dbReference type="SAM" id="MobiDB-lite"/>
    </source>
</evidence>
<evidence type="ECO:0000313" key="2">
    <source>
        <dbReference type="EMBL" id="RKT45884.1"/>
    </source>
</evidence>
<feature type="compositionally biased region" description="Low complexity" evidence="1">
    <location>
        <begin position="252"/>
        <end position="263"/>
    </location>
</feature>
<comment type="caution">
    <text evidence="2">The sequence shown here is derived from an EMBL/GenBank/DDBJ whole genome shotgun (WGS) entry which is preliminary data.</text>
</comment>
<gene>
    <name evidence="2" type="ORF">BDD21_3370</name>
</gene>
<evidence type="ECO:0000313" key="3">
    <source>
        <dbReference type="Proteomes" id="UP000274556"/>
    </source>
</evidence>
<name>A0A495V9A9_9GAMM</name>
<dbReference type="EMBL" id="RBXL01000001">
    <property type="protein sequence ID" value="RKT45884.1"/>
    <property type="molecule type" value="Genomic_DNA"/>
</dbReference>
<protein>
    <submittedName>
        <fullName evidence="2">Uncharacterized protein</fullName>
    </submittedName>
</protein>
<sequence>MSRSPVVLFRWSGDSMFTPSSLQKVSQPIGRFPPMGPLGCVPHAQRYYQPTLTAQSPSRRTSLPSLGATLPSVLFAPVGRTSAVGPGRLLTRCPRRVSGKEQLSAPRFLDDPCVHALLLDPGGVSTSGRYDAETVAFRCSEYVGSAELSNGAPSHGLHAPCVRFAGGIAPAPHNTRFRWMATPYRLGTCTRWVAKRSFRLAYPFAIFLSFQALPGATELRAMPLFSDVSCSRPLFALSLSPMSLSHTDQAASRGSTSRSITSRNLSSEVFRSKQA</sequence>
<feature type="region of interest" description="Disordered" evidence="1">
    <location>
        <begin position="248"/>
        <end position="275"/>
    </location>
</feature>
<dbReference type="Proteomes" id="UP000274556">
    <property type="component" value="Unassembled WGS sequence"/>
</dbReference>
<dbReference type="AlphaFoldDB" id="A0A495V9A9"/>
<accession>A0A495V9A9</accession>
<proteinExistence type="predicted"/>
<keyword evidence="3" id="KW-1185">Reference proteome</keyword>
<reference evidence="2 3" key="1">
    <citation type="submission" date="2018-10" db="EMBL/GenBank/DDBJ databases">
        <title>Genomic Encyclopedia of Archaeal and Bacterial Type Strains, Phase II (KMG-II): from individual species to whole genera.</title>
        <authorList>
            <person name="Goeker M."/>
        </authorList>
    </citation>
    <scope>NUCLEOTIDE SEQUENCE [LARGE SCALE GENOMIC DNA]</scope>
    <source>
        <strain evidence="2 3">DSM 235</strain>
    </source>
</reference>
<organism evidence="2 3">
    <name type="scientific">Thiocapsa rosea</name>
    <dbReference type="NCBI Taxonomy" id="69360"/>
    <lineage>
        <taxon>Bacteria</taxon>
        <taxon>Pseudomonadati</taxon>
        <taxon>Pseudomonadota</taxon>
        <taxon>Gammaproteobacteria</taxon>
        <taxon>Chromatiales</taxon>
        <taxon>Chromatiaceae</taxon>
        <taxon>Thiocapsa</taxon>
    </lineage>
</organism>
<feature type="compositionally biased region" description="Polar residues" evidence="1">
    <location>
        <begin position="264"/>
        <end position="275"/>
    </location>
</feature>